<dbReference type="RefSeq" id="WP_408089153.1">
    <property type="nucleotide sequence ID" value="NZ_JBELPY010000003.1"/>
</dbReference>
<accession>A0ABW8Y239</accession>
<evidence type="ECO:0000313" key="4">
    <source>
        <dbReference type="Proteomes" id="UP001629058"/>
    </source>
</evidence>
<dbReference type="Gene3D" id="2.60.40.3080">
    <property type="match status" value="1"/>
</dbReference>
<protein>
    <submittedName>
        <fullName evidence="3">T9SS type A sorting domain-containing protein</fullName>
    </submittedName>
</protein>
<evidence type="ECO:0000313" key="3">
    <source>
        <dbReference type="EMBL" id="MFL9833877.1"/>
    </source>
</evidence>
<dbReference type="Proteomes" id="UP001629058">
    <property type="component" value="Unassembled WGS sequence"/>
</dbReference>
<keyword evidence="1 2" id="KW-0732">Signal</keyword>
<feature type="chain" id="PRO_5045341678" evidence="2">
    <location>
        <begin position="20"/>
        <end position="211"/>
    </location>
</feature>
<dbReference type="EMBL" id="JBELPY010000003">
    <property type="protein sequence ID" value="MFL9833877.1"/>
    <property type="molecule type" value="Genomic_DNA"/>
</dbReference>
<name>A0ABW8Y239_9FLAO</name>
<evidence type="ECO:0000256" key="1">
    <source>
        <dbReference type="ARBA" id="ARBA00022729"/>
    </source>
</evidence>
<dbReference type="NCBIfam" id="TIGR04183">
    <property type="entry name" value="Por_Secre_tail"/>
    <property type="match status" value="1"/>
</dbReference>
<proteinExistence type="predicted"/>
<gene>
    <name evidence="3" type="ORF">ABS765_07520</name>
</gene>
<comment type="caution">
    <text evidence="3">The sequence shown here is derived from an EMBL/GenBank/DDBJ whole genome shotgun (WGS) entry which is preliminary data.</text>
</comment>
<keyword evidence="4" id="KW-1185">Reference proteome</keyword>
<sequence length="211" mass="23922">MKTKLLLNFFILIAIKFSAQLNCYQQSNGLYQYYAKIENIPNINSNFDKTDFINYVTTYGNLNSGNLATLNSDILFVSKSFPTSQTAFLQNVVNIDSNSDIYPIISNANNSISTIECRSNPILLKVQNFQLNNRLSVTKNPVDETSKLIIDSKIKNFKLTVTNSAGQIVYSNEFKNNENISLNTFIKETGLYILTIIDLQNKNNYIVKVIK</sequence>
<dbReference type="InterPro" id="IPR026444">
    <property type="entry name" value="Secre_tail"/>
</dbReference>
<evidence type="ECO:0000256" key="2">
    <source>
        <dbReference type="SAM" id="SignalP"/>
    </source>
</evidence>
<reference evidence="3 4" key="1">
    <citation type="submission" date="2024-06" db="EMBL/GenBank/DDBJ databases">
        <authorList>
            <person name="Kaempfer P."/>
            <person name="Viver T."/>
        </authorList>
    </citation>
    <scope>NUCLEOTIDE SEQUENCE [LARGE SCALE GENOMIC DNA]</scope>
    <source>
        <strain evidence="3 4">ST-37</strain>
    </source>
</reference>
<organism evidence="3 4">
    <name type="scientific">Chryseobacterium terrae</name>
    <dbReference type="NCBI Taxonomy" id="3163299"/>
    <lineage>
        <taxon>Bacteria</taxon>
        <taxon>Pseudomonadati</taxon>
        <taxon>Bacteroidota</taxon>
        <taxon>Flavobacteriia</taxon>
        <taxon>Flavobacteriales</taxon>
        <taxon>Weeksellaceae</taxon>
        <taxon>Chryseobacterium group</taxon>
        <taxon>Chryseobacterium</taxon>
    </lineage>
</organism>
<feature type="signal peptide" evidence="2">
    <location>
        <begin position="1"/>
        <end position="19"/>
    </location>
</feature>